<evidence type="ECO:0000313" key="5">
    <source>
        <dbReference type="Proteomes" id="UP000198922"/>
    </source>
</evidence>
<evidence type="ECO:0000313" key="4">
    <source>
        <dbReference type="EMBL" id="SDE32148.1"/>
    </source>
</evidence>
<keyword evidence="5" id="KW-1185">Reference proteome</keyword>
<keyword evidence="4" id="KW-0689">Ribosomal protein</keyword>
<sequence>MGDAITYRRIGPDDAALVARADIFDHPVDPGQLAAFVSDPAHELILALEAGRPVGLVSGVVLLHPDKPPIFFVNELGVAEHRRRRGIGAQLVARMLDLARARGCRGVWLATEGENHAARALYRHAGGRETGGIVIYDWDGALDA</sequence>
<keyword evidence="2" id="KW-0012">Acyltransferase</keyword>
<dbReference type="InterPro" id="IPR000182">
    <property type="entry name" value="GNAT_dom"/>
</dbReference>
<keyword evidence="1" id="KW-0808">Transferase</keyword>
<dbReference type="Proteomes" id="UP000198922">
    <property type="component" value="Unassembled WGS sequence"/>
</dbReference>
<gene>
    <name evidence="4" type="ORF">SAMN04488567_1289</name>
</gene>
<keyword evidence="4" id="KW-0687">Ribonucleoprotein</keyword>
<dbReference type="AlphaFoldDB" id="A0A1G7BYH4"/>
<feature type="domain" description="N-acetyltransferase" evidence="3">
    <location>
        <begin position="5"/>
        <end position="144"/>
    </location>
</feature>
<dbReference type="RefSeq" id="WP_090110313.1">
    <property type="nucleotide sequence ID" value="NZ_FNAT01000002.1"/>
</dbReference>
<accession>A0A1G7BYH4</accession>
<proteinExistence type="predicted"/>
<organism evidence="4 5">
    <name type="scientific">Limimaricola pyoseonensis</name>
    <dbReference type="NCBI Taxonomy" id="521013"/>
    <lineage>
        <taxon>Bacteria</taxon>
        <taxon>Pseudomonadati</taxon>
        <taxon>Pseudomonadota</taxon>
        <taxon>Alphaproteobacteria</taxon>
        <taxon>Rhodobacterales</taxon>
        <taxon>Paracoccaceae</taxon>
        <taxon>Limimaricola</taxon>
    </lineage>
</organism>
<dbReference type="STRING" id="521013.SAMN04488567_1289"/>
<dbReference type="EMBL" id="FNAT01000002">
    <property type="protein sequence ID" value="SDE32148.1"/>
    <property type="molecule type" value="Genomic_DNA"/>
</dbReference>
<dbReference type="OrthoDB" id="9796129at2"/>
<evidence type="ECO:0000256" key="1">
    <source>
        <dbReference type="ARBA" id="ARBA00022679"/>
    </source>
</evidence>
<name>A0A1G7BYH4_9RHOB</name>
<dbReference type="PROSITE" id="PS51186">
    <property type="entry name" value="GNAT"/>
    <property type="match status" value="1"/>
</dbReference>
<dbReference type="InterPro" id="IPR050832">
    <property type="entry name" value="Bact_Acetyltransf"/>
</dbReference>
<evidence type="ECO:0000256" key="2">
    <source>
        <dbReference type="ARBA" id="ARBA00023315"/>
    </source>
</evidence>
<dbReference type="GO" id="GO:0016747">
    <property type="term" value="F:acyltransferase activity, transferring groups other than amino-acyl groups"/>
    <property type="evidence" value="ECO:0007669"/>
    <property type="project" value="InterPro"/>
</dbReference>
<dbReference type="InterPro" id="IPR016181">
    <property type="entry name" value="Acyl_CoA_acyltransferase"/>
</dbReference>
<dbReference type="CDD" id="cd04301">
    <property type="entry name" value="NAT_SF"/>
    <property type="match status" value="1"/>
</dbReference>
<dbReference type="SUPFAM" id="SSF55729">
    <property type="entry name" value="Acyl-CoA N-acyltransferases (Nat)"/>
    <property type="match status" value="1"/>
</dbReference>
<evidence type="ECO:0000259" key="3">
    <source>
        <dbReference type="PROSITE" id="PS51186"/>
    </source>
</evidence>
<dbReference type="PANTHER" id="PTHR43877">
    <property type="entry name" value="AMINOALKYLPHOSPHONATE N-ACETYLTRANSFERASE-RELATED-RELATED"/>
    <property type="match status" value="1"/>
</dbReference>
<dbReference type="GO" id="GO:0005840">
    <property type="term" value="C:ribosome"/>
    <property type="evidence" value="ECO:0007669"/>
    <property type="project" value="UniProtKB-KW"/>
</dbReference>
<reference evidence="5" key="1">
    <citation type="submission" date="2016-10" db="EMBL/GenBank/DDBJ databases">
        <authorList>
            <person name="Varghese N."/>
            <person name="Submissions S."/>
        </authorList>
    </citation>
    <scope>NUCLEOTIDE SEQUENCE [LARGE SCALE GENOMIC DNA]</scope>
    <source>
        <strain evidence="5">DSM 21424</strain>
    </source>
</reference>
<dbReference type="Gene3D" id="3.40.630.30">
    <property type="match status" value="1"/>
</dbReference>
<protein>
    <submittedName>
        <fullName evidence="4">Ribosomal protein S18 acetylase RimI</fullName>
    </submittedName>
</protein>
<dbReference type="Pfam" id="PF00583">
    <property type="entry name" value="Acetyltransf_1"/>
    <property type="match status" value="1"/>
</dbReference>